<keyword evidence="1" id="KW-0479">Metal-binding</keyword>
<evidence type="ECO:0000256" key="1">
    <source>
        <dbReference type="RuleBase" id="RU361240"/>
    </source>
</evidence>
<dbReference type="InterPro" id="IPR007484">
    <property type="entry name" value="Peptidase_M28"/>
</dbReference>
<dbReference type="AlphaFoldDB" id="A0AAD7HK90"/>
<accession>A0AAD7HK90</accession>
<comment type="caution">
    <text evidence="3">The sequence shown here is derived from an EMBL/GenBank/DDBJ whole genome shotgun (WGS) entry which is preliminary data.</text>
</comment>
<dbReference type="Gene3D" id="3.40.630.10">
    <property type="entry name" value="Zn peptidases"/>
    <property type="match status" value="1"/>
</dbReference>
<dbReference type="SUPFAM" id="SSF53187">
    <property type="entry name" value="Zn-dependent exopeptidases"/>
    <property type="match status" value="1"/>
</dbReference>
<dbReference type="GO" id="GO:0008233">
    <property type="term" value="F:peptidase activity"/>
    <property type="evidence" value="ECO:0007669"/>
    <property type="project" value="UniProtKB-KW"/>
</dbReference>
<gene>
    <name evidence="3" type="ORF">DFH07DRAFT_857568</name>
</gene>
<dbReference type="GO" id="GO:0046872">
    <property type="term" value="F:metal ion binding"/>
    <property type="evidence" value="ECO:0007669"/>
    <property type="project" value="UniProtKB-KW"/>
</dbReference>
<name>A0AAD7HK90_9AGAR</name>
<protein>
    <recommendedName>
        <fullName evidence="1">Peptide hydrolase</fullName>
        <ecNumber evidence="1">3.4.-.-</ecNumber>
    </recommendedName>
</protein>
<keyword evidence="1" id="KW-0645">Protease</keyword>
<evidence type="ECO:0000313" key="4">
    <source>
        <dbReference type="Proteomes" id="UP001215280"/>
    </source>
</evidence>
<dbReference type="EMBL" id="JARJLG010000265">
    <property type="protein sequence ID" value="KAJ7721742.1"/>
    <property type="molecule type" value="Genomic_DNA"/>
</dbReference>
<sequence>MAYTAELATEEQMSLISVESVKHPWKQNSIIIRMAPADALDFDPTTTFPARTSIASTKLNPFEAALGAGDDGSGTVTILEAYRALAYVPTSPLEFHFYAGEEGDLRGSQAIASSYEAPGKFVRWMVQFDMTVRASTLFQL</sequence>
<organism evidence="3 4">
    <name type="scientific">Mycena maculata</name>
    <dbReference type="NCBI Taxonomy" id="230809"/>
    <lineage>
        <taxon>Eukaryota</taxon>
        <taxon>Fungi</taxon>
        <taxon>Dikarya</taxon>
        <taxon>Basidiomycota</taxon>
        <taxon>Agaricomycotina</taxon>
        <taxon>Agaricomycetes</taxon>
        <taxon>Agaricomycetidae</taxon>
        <taxon>Agaricales</taxon>
        <taxon>Marasmiineae</taxon>
        <taxon>Mycenaceae</taxon>
        <taxon>Mycena</taxon>
    </lineage>
</organism>
<dbReference type="EC" id="3.4.-.-" evidence="1"/>
<keyword evidence="1" id="KW-0378">Hydrolase</keyword>
<feature type="domain" description="Peptidase M28" evidence="2">
    <location>
        <begin position="58"/>
        <end position="135"/>
    </location>
</feature>
<evidence type="ECO:0000259" key="2">
    <source>
        <dbReference type="Pfam" id="PF04389"/>
    </source>
</evidence>
<dbReference type="Pfam" id="PF04389">
    <property type="entry name" value="Peptidase_M28"/>
    <property type="match status" value="1"/>
</dbReference>
<dbReference type="Proteomes" id="UP001215280">
    <property type="component" value="Unassembled WGS sequence"/>
</dbReference>
<proteinExistence type="inferred from homology"/>
<dbReference type="GO" id="GO:0006508">
    <property type="term" value="P:proteolysis"/>
    <property type="evidence" value="ECO:0007669"/>
    <property type="project" value="UniProtKB-KW"/>
</dbReference>
<keyword evidence="1" id="KW-0862">Zinc</keyword>
<evidence type="ECO:0000313" key="3">
    <source>
        <dbReference type="EMBL" id="KAJ7721742.1"/>
    </source>
</evidence>
<keyword evidence="4" id="KW-1185">Reference proteome</keyword>
<comment type="similarity">
    <text evidence="1">Belongs to the peptidase M28 family.</text>
</comment>
<reference evidence="3" key="1">
    <citation type="submission" date="2023-03" db="EMBL/GenBank/DDBJ databases">
        <title>Massive genome expansion in bonnet fungi (Mycena s.s.) driven by repeated elements and novel gene families across ecological guilds.</title>
        <authorList>
            <consortium name="Lawrence Berkeley National Laboratory"/>
            <person name="Harder C.B."/>
            <person name="Miyauchi S."/>
            <person name="Viragh M."/>
            <person name="Kuo A."/>
            <person name="Thoen E."/>
            <person name="Andreopoulos B."/>
            <person name="Lu D."/>
            <person name="Skrede I."/>
            <person name="Drula E."/>
            <person name="Henrissat B."/>
            <person name="Morin E."/>
            <person name="Kohler A."/>
            <person name="Barry K."/>
            <person name="LaButti K."/>
            <person name="Morin E."/>
            <person name="Salamov A."/>
            <person name="Lipzen A."/>
            <person name="Mereny Z."/>
            <person name="Hegedus B."/>
            <person name="Baldrian P."/>
            <person name="Stursova M."/>
            <person name="Weitz H."/>
            <person name="Taylor A."/>
            <person name="Grigoriev I.V."/>
            <person name="Nagy L.G."/>
            <person name="Martin F."/>
            <person name="Kauserud H."/>
        </authorList>
    </citation>
    <scope>NUCLEOTIDE SEQUENCE</scope>
    <source>
        <strain evidence="3">CBHHK188m</strain>
    </source>
</reference>